<reference evidence="7" key="1">
    <citation type="journal article" date="2019" name="Int. J. Syst. Evol. Microbiol.">
        <title>The Global Catalogue of Microorganisms (GCM) 10K type strain sequencing project: providing services to taxonomists for standard genome sequencing and annotation.</title>
        <authorList>
            <consortium name="The Broad Institute Genomics Platform"/>
            <consortium name="The Broad Institute Genome Sequencing Center for Infectious Disease"/>
            <person name="Wu L."/>
            <person name="Ma J."/>
        </authorList>
    </citation>
    <scope>NUCLEOTIDE SEQUENCE [LARGE SCALE GENOMIC DNA]</scope>
    <source>
        <strain evidence="7">TBRC 1826</strain>
    </source>
</reference>
<dbReference type="InterPro" id="IPR039420">
    <property type="entry name" value="WalR-like"/>
</dbReference>
<comment type="caution">
    <text evidence="6">The sequence shown here is derived from an EMBL/GenBank/DDBJ whole genome shotgun (WGS) entry which is preliminary data.</text>
</comment>
<dbReference type="Pfam" id="PF00072">
    <property type="entry name" value="Response_reg"/>
    <property type="match status" value="1"/>
</dbReference>
<keyword evidence="2" id="KW-0238">DNA-binding</keyword>
<dbReference type="SUPFAM" id="SSF46894">
    <property type="entry name" value="C-terminal effector domain of the bipartite response regulators"/>
    <property type="match status" value="1"/>
</dbReference>
<dbReference type="SMART" id="SM00421">
    <property type="entry name" value="HTH_LUXR"/>
    <property type="match status" value="1"/>
</dbReference>
<dbReference type="CDD" id="cd06170">
    <property type="entry name" value="LuxR_C_like"/>
    <property type="match status" value="1"/>
</dbReference>
<dbReference type="RefSeq" id="WP_378536412.1">
    <property type="nucleotide sequence ID" value="NZ_JBHSBH010000013.1"/>
</dbReference>
<accession>A0ABV8FRL7</accession>
<dbReference type="PROSITE" id="PS00622">
    <property type="entry name" value="HTH_LUXR_1"/>
    <property type="match status" value="1"/>
</dbReference>
<dbReference type="PANTHER" id="PTHR43214">
    <property type="entry name" value="TWO-COMPONENT RESPONSE REGULATOR"/>
    <property type="match status" value="1"/>
</dbReference>
<dbReference type="SMART" id="SM00448">
    <property type="entry name" value="REC"/>
    <property type="match status" value="1"/>
</dbReference>
<feature type="domain" description="Response regulatory" evidence="5">
    <location>
        <begin position="9"/>
        <end position="124"/>
    </location>
</feature>
<evidence type="ECO:0000256" key="3">
    <source>
        <dbReference type="PROSITE-ProRule" id="PRU00169"/>
    </source>
</evidence>
<feature type="domain" description="HTH luxR-type" evidence="4">
    <location>
        <begin position="146"/>
        <end position="211"/>
    </location>
</feature>
<dbReference type="InterPro" id="IPR016032">
    <property type="entry name" value="Sig_transdc_resp-reg_C-effctor"/>
</dbReference>
<gene>
    <name evidence="6" type="ORF">ACFOVU_21535</name>
</gene>
<dbReference type="PROSITE" id="PS50043">
    <property type="entry name" value="HTH_LUXR_2"/>
    <property type="match status" value="1"/>
</dbReference>
<dbReference type="SUPFAM" id="SSF52172">
    <property type="entry name" value="CheY-like"/>
    <property type="match status" value="1"/>
</dbReference>
<dbReference type="CDD" id="cd17535">
    <property type="entry name" value="REC_NarL-like"/>
    <property type="match status" value="1"/>
</dbReference>
<dbReference type="Gene3D" id="3.40.50.2300">
    <property type="match status" value="1"/>
</dbReference>
<sequence length="218" mass="23503">MPNVNVPIKVLLYDSHTMFRESLATVLRSEDGLRVVGETSDPAEADEVVRERRPDVVVLDAADSAEILARLRGVVRAWADARVLILTTLDDALLLKGVVAHGISGYLEKSVGTDDLVYAIKSIASRRERMVMMVSSETHIKAVYSGRAAAEVISRRERDILILVAQGLSNAQIGQKLAISEGTVKRHLGNVFVKLGAASRIDAVNKAKAASLIPSPLG</sequence>
<evidence type="ECO:0000313" key="7">
    <source>
        <dbReference type="Proteomes" id="UP001595847"/>
    </source>
</evidence>
<dbReference type="PANTHER" id="PTHR43214:SF42">
    <property type="entry name" value="TRANSCRIPTIONAL REGULATORY PROTEIN DESR"/>
    <property type="match status" value="1"/>
</dbReference>
<dbReference type="EMBL" id="JBHSBH010000013">
    <property type="protein sequence ID" value="MFC3998522.1"/>
    <property type="molecule type" value="Genomic_DNA"/>
</dbReference>
<proteinExistence type="predicted"/>
<dbReference type="Proteomes" id="UP001595847">
    <property type="component" value="Unassembled WGS sequence"/>
</dbReference>
<organism evidence="6 7">
    <name type="scientific">Nocardiopsis sediminis</name>
    <dbReference type="NCBI Taxonomy" id="1778267"/>
    <lineage>
        <taxon>Bacteria</taxon>
        <taxon>Bacillati</taxon>
        <taxon>Actinomycetota</taxon>
        <taxon>Actinomycetes</taxon>
        <taxon>Streptosporangiales</taxon>
        <taxon>Nocardiopsidaceae</taxon>
        <taxon>Nocardiopsis</taxon>
    </lineage>
</organism>
<keyword evidence="7" id="KW-1185">Reference proteome</keyword>
<name>A0ABV8FRL7_9ACTN</name>
<dbReference type="InterPro" id="IPR000792">
    <property type="entry name" value="Tscrpt_reg_LuxR_C"/>
</dbReference>
<evidence type="ECO:0000259" key="4">
    <source>
        <dbReference type="PROSITE" id="PS50043"/>
    </source>
</evidence>
<dbReference type="InterPro" id="IPR001789">
    <property type="entry name" value="Sig_transdc_resp-reg_receiver"/>
</dbReference>
<feature type="modified residue" description="4-aspartylphosphate" evidence="3">
    <location>
        <position position="60"/>
    </location>
</feature>
<dbReference type="InterPro" id="IPR058245">
    <property type="entry name" value="NreC/VraR/RcsB-like_REC"/>
</dbReference>
<dbReference type="PROSITE" id="PS50110">
    <property type="entry name" value="RESPONSE_REGULATORY"/>
    <property type="match status" value="1"/>
</dbReference>
<keyword evidence="1 3" id="KW-0597">Phosphoprotein</keyword>
<dbReference type="Pfam" id="PF00196">
    <property type="entry name" value="GerE"/>
    <property type="match status" value="1"/>
</dbReference>
<protein>
    <submittedName>
        <fullName evidence="6">LuxR C-terminal-related transcriptional regulator</fullName>
    </submittedName>
</protein>
<evidence type="ECO:0000313" key="6">
    <source>
        <dbReference type="EMBL" id="MFC3998522.1"/>
    </source>
</evidence>
<evidence type="ECO:0000259" key="5">
    <source>
        <dbReference type="PROSITE" id="PS50110"/>
    </source>
</evidence>
<dbReference type="InterPro" id="IPR011006">
    <property type="entry name" value="CheY-like_superfamily"/>
</dbReference>
<evidence type="ECO:0000256" key="1">
    <source>
        <dbReference type="ARBA" id="ARBA00022553"/>
    </source>
</evidence>
<dbReference type="PRINTS" id="PR00038">
    <property type="entry name" value="HTHLUXR"/>
</dbReference>
<evidence type="ECO:0000256" key="2">
    <source>
        <dbReference type="ARBA" id="ARBA00023125"/>
    </source>
</evidence>